<reference evidence="3" key="1">
    <citation type="journal article" date="2019" name="Int. J. Syst. Evol. Microbiol.">
        <title>The Global Catalogue of Microorganisms (GCM) 10K type strain sequencing project: providing services to taxonomists for standard genome sequencing and annotation.</title>
        <authorList>
            <consortium name="The Broad Institute Genomics Platform"/>
            <consortium name="The Broad Institute Genome Sequencing Center for Infectious Disease"/>
            <person name="Wu L."/>
            <person name="Ma J."/>
        </authorList>
    </citation>
    <scope>NUCLEOTIDE SEQUENCE [LARGE SCALE GENOMIC DNA]</scope>
    <source>
        <strain evidence="3">JCM 18325</strain>
    </source>
</reference>
<evidence type="ECO:0000313" key="2">
    <source>
        <dbReference type="EMBL" id="GAA4808415.1"/>
    </source>
</evidence>
<evidence type="ECO:0000256" key="1">
    <source>
        <dbReference type="ARBA" id="ARBA00022801"/>
    </source>
</evidence>
<proteinExistence type="predicted"/>
<dbReference type="CDD" id="cd00586">
    <property type="entry name" value="4HBT"/>
    <property type="match status" value="1"/>
</dbReference>
<keyword evidence="1" id="KW-0378">Hydrolase</keyword>
<dbReference type="SUPFAM" id="SSF54637">
    <property type="entry name" value="Thioesterase/thiol ester dehydrase-isomerase"/>
    <property type="match status" value="1"/>
</dbReference>
<dbReference type="Gene3D" id="3.10.129.10">
    <property type="entry name" value="Hotdog Thioesterase"/>
    <property type="match status" value="1"/>
</dbReference>
<comment type="caution">
    <text evidence="2">The sequence shown here is derived from an EMBL/GenBank/DDBJ whole genome shotgun (WGS) entry which is preliminary data.</text>
</comment>
<gene>
    <name evidence="2" type="ORF">GCM10023330_13830</name>
</gene>
<dbReference type="Pfam" id="PF13279">
    <property type="entry name" value="4HBT_2"/>
    <property type="match status" value="1"/>
</dbReference>
<dbReference type="Proteomes" id="UP001501433">
    <property type="component" value="Unassembled WGS sequence"/>
</dbReference>
<dbReference type="InterPro" id="IPR050563">
    <property type="entry name" value="4-hydroxybenzoyl-CoA_TE"/>
</dbReference>
<keyword evidence="3" id="KW-1185">Reference proteome</keyword>
<organism evidence="2 3">
    <name type="scientific">Litoribaculum gwangyangense</name>
    <dbReference type="NCBI Taxonomy" id="1130722"/>
    <lineage>
        <taxon>Bacteria</taxon>
        <taxon>Pseudomonadati</taxon>
        <taxon>Bacteroidota</taxon>
        <taxon>Flavobacteriia</taxon>
        <taxon>Flavobacteriales</taxon>
        <taxon>Flavobacteriaceae</taxon>
        <taxon>Litoribaculum</taxon>
    </lineage>
</organism>
<evidence type="ECO:0000313" key="3">
    <source>
        <dbReference type="Proteomes" id="UP001501433"/>
    </source>
</evidence>
<protein>
    <submittedName>
        <fullName evidence="2">Thioesterase family protein</fullName>
    </submittedName>
</protein>
<name>A0ABP9CGB2_9FLAO</name>
<dbReference type="PANTHER" id="PTHR31793:SF37">
    <property type="entry name" value="ACYL-COA THIOESTER HYDROLASE YBGC"/>
    <property type="match status" value="1"/>
</dbReference>
<accession>A0ABP9CGB2</accession>
<dbReference type="InterPro" id="IPR029069">
    <property type="entry name" value="HotDog_dom_sf"/>
</dbReference>
<sequence>MDKIGASYQYTITVSKEQIDNLHHVNNVVYVKWINDISEKHWQQLSSIDIDSKYFWVVLRHEVDYLGQAKMGDELTIKTNVGESSGAKSIRFVEIFKNDKLIVKGKTTWCLMDKSTQKPKRIDDDILNVLYYGS</sequence>
<dbReference type="EMBL" id="BAABJW010000002">
    <property type="protein sequence ID" value="GAA4808415.1"/>
    <property type="molecule type" value="Genomic_DNA"/>
</dbReference>
<dbReference type="PANTHER" id="PTHR31793">
    <property type="entry name" value="4-HYDROXYBENZOYL-COA THIOESTERASE FAMILY MEMBER"/>
    <property type="match status" value="1"/>
</dbReference>
<dbReference type="RefSeq" id="WP_345276225.1">
    <property type="nucleotide sequence ID" value="NZ_BAABJW010000002.1"/>
</dbReference>